<dbReference type="InterPro" id="IPR010504">
    <property type="entry name" value="AH_dom"/>
</dbReference>
<dbReference type="GO" id="GO:0034315">
    <property type="term" value="P:regulation of Arp2/3 complex-mediated actin nucleation"/>
    <property type="evidence" value="ECO:0007669"/>
    <property type="project" value="TreeGrafter"/>
</dbReference>
<proteinExistence type="predicted"/>
<dbReference type="SMART" id="SM01015">
    <property type="entry name" value="Arfaptin"/>
    <property type="match status" value="1"/>
</dbReference>
<dbReference type="PROSITE" id="PS50870">
    <property type="entry name" value="AH"/>
    <property type="match status" value="1"/>
</dbReference>
<dbReference type="GO" id="GO:0006886">
    <property type="term" value="P:intracellular protein transport"/>
    <property type="evidence" value="ECO:0007669"/>
    <property type="project" value="TreeGrafter"/>
</dbReference>
<dbReference type="EMBL" id="CAJNOU010001110">
    <property type="protein sequence ID" value="CAF1153223.1"/>
    <property type="molecule type" value="Genomic_DNA"/>
</dbReference>
<feature type="domain" description="AH" evidence="2">
    <location>
        <begin position="92"/>
        <end position="296"/>
    </location>
</feature>
<dbReference type="PANTHER" id="PTHR12141:SF5">
    <property type="entry name" value="ARFAPTIN"/>
    <property type="match status" value="1"/>
</dbReference>
<accession>A0A814SUY9</accession>
<gene>
    <name evidence="4" type="ORF">FNK824_LOCUS32393</name>
    <name evidence="3" type="ORF">SEV965_LOCUS18567</name>
</gene>
<evidence type="ECO:0000313" key="5">
    <source>
        <dbReference type="Proteomes" id="UP000663889"/>
    </source>
</evidence>
<dbReference type="Pfam" id="PF06456">
    <property type="entry name" value="Arfaptin"/>
    <property type="match status" value="1"/>
</dbReference>
<name>A0A814SUY9_9BILA</name>
<dbReference type="InterPro" id="IPR027267">
    <property type="entry name" value="AH/BAR_dom_sf"/>
</dbReference>
<dbReference type="SUPFAM" id="SSF103657">
    <property type="entry name" value="BAR/IMD domain-like"/>
    <property type="match status" value="1"/>
</dbReference>
<dbReference type="Gene3D" id="1.20.1270.60">
    <property type="entry name" value="Arfaptin homology (AH) domain/BAR domain"/>
    <property type="match status" value="1"/>
</dbReference>
<comment type="caution">
    <text evidence="3">The sequence shown here is derived from an EMBL/GenBank/DDBJ whole genome shotgun (WGS) entry which is preliminary data.</text>
</comment>
<dbReference type="PANTHER" id="PTHR12141">
    <property type="entry name" value="ARFAPTIN-RELATED"/>
    <property type="match status" value="1"/>
</dbReference>
<dbReference type="Proteomes" id="UP000663874">
    <property type="component" value="Unassembled WGS sequence"/>
</dbReference>
<organism evidence="3 5">
    <name type="scientific">Rotaria sordida</name>
    <dbReference type="NCBI Taxonomy" id="392033"/>
    <lineage>
        <taxon>Eukaryota</taxon>
        <taxon>Metazoa</taxon>
        <taxon>Spiralia</taxon>
        <taxon>Gnathifera</taxon>
        <taxon>Rotifera</taxon>
        <taxon>Eurotatoria</taxon>
        <taxon>Bdelloidea</taxon>
        <taxon>Philodinida</taxon>
        <taxon>Philodinidae</taxon>
        <taxon>Rotaria</taxon>
    </lineage>
</organism>
<reference evidence="3" key="1">
    <citation type="submission" date="2021-02" db="EMBL/GenBank/DDBJ databases">
        <authorList>
            <person name="Nowell W R."/>
        </authorList>
    </citation>
    <scope>NUCLEOTIDE SEQUENCE</scope>
</reference>
<dbReference type="EMBL" id="CAJOBE010011077">
    <property type="protein sequence ID" value="CAF4123011.1"/>
    <property type="molecule type" value="Genomic_DNA"/>
</dbReference>
<dbReference type="GO" id="GO:0005543">
    <property type="term" value="F:phospholipid binding"/>
    <property type="evidence" value="ECO:0007669"/>
    <property type="project" value="TreeGrafter"/>
</dbReference>
<dbReference type="AlphaFoldDB" id="A0A814SUY9"/>
<dbReference type="GO" id="GO:0019904">
    <property type="term" value="F:protein domain specific binding"/>
    <property type="evidence" value="ECO:0007669"/>
    <property type="project" value="InterPro"/>
</dbReference>
<evidence type="ECO:0000313" key="3">
    <source>
        <dbReference type="EMBL" id="CAF1153223.1"/>
    </source>
</evidence>
<evidence type="ECO:0000259" key="2">
    <source>
        <dbReference type="PROSITE" id="PS50870"/>
    </source>
</evidence>
<protein>
    <recommendedName>
        <fullName evidence="2">AH domain-containing protein</fullName>
    </recommendedName>
</protein>
<dbReference type="InterPro" id="IPR030798">
    <property type="entry name" value="Arfaptin_fam"/>
</dbReference>
<dbReference type="GO" id="GO:0032588">
    <property type="term" value="C:trans-Golgi network membrane"/>
    <property type="evidence" value="ECO:0007669"/>
    <property type="project" value="TreeGrafter"/>
</dbReference>
<feature type="region of interest" description="Disordered" evidence="1">
    <location>
        <begin position="1"/>
        <end position="30"/>
    </location>
</feature>
<evidence type="ECO:0000313" key="4">
    <source>
        <dbReference type="EMBL" id="CAF4123011.1"/>
    </source>
</evidence>
<dbReference type="Proteomes" id="UP000663889">
    <property type="component" value="Unassembled WGS sequence"/>
</dbReference>
<evidence type="ECO:0000256" key="1">
    <source>
        <dbReference type="SAM" id="MobiDB-lite"/>
    </source>
</evidence>
<sequence>MSSPVSNLDTSSPSSSTLNTNRNSTNDSTYSQNSYVSLLDSCETPDGPVLSFPQRATLNLNRSLNILRQWSSRTLKYTRQLFQERVGHLLPTQDIELEQNIQLLRETKRHYENILNEARQMSIYFSGLLQTQRALGESFNQLQRISGSSDDLVDQLVRNSQCQKTLALNGDILLNAINTFIDKLETLTNKTIEDTLITIKIYENTRFEYDAHRYDYELLLARNKSEEERSSSDEYIQHQYQYFKQRYEKSKDDLNIKLKLLDQNRIQVMKQQLILFHNAIGAYFSVNRQQLHLSIIN</sequence>